<feature type="compositionally biased region" description="Basic residues" evidence="1">
    <location>
        <begin position="107"/>
        <end position="117"/>
    </location>
</feature>
<evidence type="ECO:0000256" key="1">
    <source>
        <dbReference type="SAM" id="MobiDB-lite"/>
    </source>
</evidence>
<evidence type="ECO:0000313" key="2">
    <source>
        <dbReference type="EMBL" id="MEQ2252919.1"/>
    </source>
</evidence>
<evidence type="ECO:0000313" key="3">
    <source>
        <dbReference type="Proteomes" id="UP001482620"/>
    </source>
</evidence>
<dbReference type="EMBL" id="JAHRIQ010096125">
    <property type="protein sequence ID" value="MEQ2252919.1"/>
    <property type="molecule type" value="Genomic_DNA"/>
</dbReference>
<feature type="compositionally biased region" description="Polar residues" evidence="1">
    <location>
        <begin position="85"/>
        <end position="95"/>
    </location>
</feature>
<name>A0ABV0V6D7_9TELE</name>
<accession>A0ABV0V6D7</accession>
<sequence length="138" mass="15093">MHADRVTFTTQPNTLWTFCTSVHLNGSLCPVDIIETDSQPADNHSSPESTPSPSPSTSNSGQVEHNNSKETAEPSDDTDDREDNSASLSYEGSNGTKKERLAVRGVQSRRHMGRKRKAEASMSDSGLQAYIVQQTKQL</sequence>
<proteinExistence type="predicted"/>
<feature type="compositionally biased region" description="Low complexity" evidence="1">
    <location>
        <begin position="46"/>
        <end position="60"/>
    </location>
</feature>
<keyword evidence="3" id="KW-1185">Reference proteome</keyword>
<protein>
    <submittedName>
        <fullName evidence="2">Uncharacterized protein</fullName>
    </submittedName>
</protein>
<gene>
    <name evidence="2" type="ORF">ILYODFUR_026804</name>
</gene>
<comment type="caution">
    <text evidence="2">The sequence shown here is derived from an EMBL/GenBank/DDBJ whole genome shotgun (WGS) entry which is preliminary data.</text>
</comment>
<feature type="compositionally biased region" description="Acidic residues" evidence="1">
    <location>
        <begin position="73"/>
        <end position="82"/>
    </location>
</feature>
<feature type="region of interest" description="Disordered" evidence="1">
    <location>
        <begin position="34"/>
        <end position="138"/>
    </location>
</feature>
<organism evidence="2 3">
    <name type="scientific">Ilyodon furcidens</name>
    <name type="common">goldbreast splitfin</name>
    <dbReference type="NCBI Taxonomy" id="33524"/>
    <lineage>
        <taxon>Eukaryota</taxon>
        <taxon>Metazoa</taxon>
        <taxon>Chordata</taxon>
        <taxon>Craniata</taxon>
        <taxon>Vertebrata</taxon>
        <taxon>Euteleostomi</taxon>
        <taxon>Actinopterygii</taxon>
        <taxon>Neopterygii</taxon>
        <taxon>Teleostei</taxon>
        <taxon>Neoteleostei</taxon>
        <taxon>Acanthomorphata</taxon>
        <taxon>Ovalentaria</taxon>
        <taxon>Atherinomorphae</taxon>
        <taxon>Cyprinodontiformes</taxon>
        <taxon>Goodeidae</taxon>
        <taxon>Ilyodon</taxon>
    </lineage>
</organism>
<dbReference type="Proteomes" id="UP001482620">
    <property type="component" value="Unassembled WGS sequence"/>
</dbReference>
<feature type="compositionally biased region" description="Polar residues" evidence="1">
    <location>
        <begin position="122"/>
        <end position="138"/>
    </location>
</feature>
<reference evidence="2 3" key="1">
    <citation type="submission" date="2021-06" db="EMBL/GenBank/DDBJ databases">
        <authorList>
            <person name="Palmer J.M."/>
        </authorList>
    </citation>
    <scope>NUCLEOTIDE SEQUENCE [LARGE SCALE GENOMIC DNA]</scope>
    <source>
        <strain evidence="3">if_2019</strain>
        <tissue evidence="2">Muscle</tissue>
    </source>
</reference>